<dbReference type="GO" id="GO:0036064">
    <property type="term" value="C:ciliary basal body"/>
    <property type="evidence" value="ECO:0007669"/>
    <property type="project" value="TreeGrafter"/>
</dbReference>
<feature type="compositionally biased region" description="Basic and acidic residues" evidence="2">
    <location>
        <begin position="162"/>
        <end position="187"/>
    </location>
</feature>
<protein>
    <recommendedName>
        <fullName evidence="3">Fas-binding factor 1 C-terminal domain-containing protein</fullName>
    </recommendedName>
</protein>
<proteinExistence type="predicted"/>
<name>A0A553NUQ2_TIGCA</name>
<dbReference type="Proteomes" id="UP000318571">
    <property type="component" value="Chromosome 1"/>
</dbReference>
<evidence type="ECO:0000256" key="2">
    <source>
        <dbReference type="SAM" id="MobiDB-lite"/>
    </source>
</evidence>
<accession>A0A553NUQ2</accession>
<dbReference type="PANTHER" id="PTHR33689:SF1">
    <property type="entry name" value="FAS-BINDING FACTOR 1"/>
    <property type="match status" value="1"/>
</dbReference>
<feature type="compositionally biased region" description="Low complexity" evidence="2">
    <location>
        <begin position="35"/>
        <end position="45"/>
    </location>
</feature>
<feature type="region of interest" description="Disordered" evidence="2">
    <location>
        <begin position="1"/>
        <end position="275"/>
    </location>
</feature>
<gene>
    <name evidence="4" type="ORF">TCAL_04443</name>
</gene>
<dbReference type="InterPro" id="IPR049390">
    <property type="entry name" value="FBF1_C"/>
</dbReference>
<feature type="region of interest" description="Disordered" evidence="2">
    <location>
        <begin position="887"/>
        <end position="919"/>
    </location>
</feature>
<dbReference type="GO" id="GO:0090162">
    <property type="term" value="P:establishment of epithelial cell polarity"/>
    <property type="evidence" value="ECO:0007669"/>
    <property type="project" value="InterPro"/>
</dbReference>
<sequence length="945" mass="108471">MPKSDISDVDDDELAQMLEGIDFSDDERGKKQKSSKPSPQINQSKDNQLSKDTKPQEVPTQEFKSKSVRDIFGIEKKPKSQIQSEPKPSPTPVQTTTDEVKDRVPAMDRPTSGRRRNPNPVTFDDDVDDLLGDSGSKPAPPSKPSAGPKPSAKPSSSFMDDLFGKKEPSEKTTEPKKEFTLEPKYKTGLDASAKSKPKADTFELSTKAEPKLGSISDRGRRRREGAPSLAPTKPALDLDNDEALFKGTSWASKPPTTSATPLVQPPPSVQMPTQSAPVQSAPIQSAPMPIETQPLPWMQGNVTVPHVAPVPTVASVPQISEPNPVNQQVIQAYQHQLQQMQELERQQQEQFQRDLEEQRRLLQSKQNEHKAVLYQQRSMCQDQVKTLQEKQHTILKQQQAQTEILMKQIQAQMESELRIKNDLVRNQLQILSEIQIQHPEQVIDLAGLVQQIKDQKTVPGTHLESIVPVANRDQETKEELEHYFRRREDRIRQNHSEEVEDLEKRIGDLVVKSKEDHESFRTEIEVERQRRRQMLQDQTEEHQEAIQMLRSEYTIALDRIRDLKRFEVDAQKDAERSSKSVQILLNQVTSNTKDLDHLHDKVEDNLSKHIDVREELLKQKDAQISGLQAKIQEKSEEFANELKMEKEKMAKLEAESNERELDLERRASGLARLEIELESKQLKFEANQEIERKRILEEKRKIQDQRQLIETERRNFQRIILEESEHMATAKATAFIHQNLAKPQPSQNPGMATSKRPQRTLDSLMGQHLSEDPLPNTGSDLSEMDLRGMINALEGERAKNQDQRSKIQEHKKMLKEEWKRIKDERKTILEAVKKLGEAEKRFAQKLNEIEDITQETRRNLIQERKRLWNTRSSIFCSKCQHDLTNGLHEESQPEYSKSMRPRPNRTAADGQNSSASQLASWKQEAALDQMYLAQESQYLQSLQPT</sequence>
<dbReference type="AlphaFoldDB" id="A0A553NUQ2"/>
<keyword evidence="1" id="KW-0175">Coiled coil</keyword>
<comment type="caution">
    <text evidence="4">The sequence shown here is derived from an EMBL/GenBank/DDBJ whole genome shotgun (WGS) entry which is preliminary data.</text>
</comment>
<reference evidence="4 5" key="1">
    <citation type="journal article" date="2018" name="Nat. Ecol. Evol.">
        <title>Genomic signatures of mitonuclear coevolution across populations of Tigriopus californicus.</title>
        <authorList>
            <person name="Barreto F.S."/>
            <person name="Watson E.T."/>
            <person name="Lima T.G."/>
            <person name="Willett C.S."/>
            <person name="Edmands S."/>
            <person name="Li W."/>
            <person name="Burton R.S."/>
        </authorList>
    </citation>
    <scope>NUCLEOTIDE SEQUENCE [LARGE SCALE GENOMIC DNA]</scope>
    <source>
        <strain evidence="4 5">San Diego</strain>
    </source>
</reference>
<evidence type="ECO:0000256" key="1">
    <source>
        <dbReference type="SAM" id="Coils"/>
    </source>
</evidence>
<dbReference type="GO" id="GO:0097539">
    <property type="term" value="C:ciliary transition fiber"/>
    <property type="evidence" value="ECO:0007669"/>
    <property type="project" value="InterPro"/>
</dbReference>
<dbReference type="PANTHER" id="PTHR33689">
    <property type="entry name" value="FAS-BINDING FACTOR 1"/>
    <property type="match status" value="1"/>
</dbReference>
<feature type="compositionally biased region" description="Basic and acidic residues" evidence="2">
    <location>
        <begin position="197"/>
        <end position="210"/>
    </location>
</feature>
<feature type="compositionally biased region" description="Polar residues" evidence="2">
    <location>
        <begin position="80"/>
        <end position="97"/>
    </location>
</feature>
<feature type="coiled-coil region" evidence="1">
    <location>
        <begin position="793"/>
        <end position="855"/>
    </location>
</feature>
<feature type="coiled-coil region" evidence="1">
    <location>
        <begin position="617"/>
        <end position="715"/>
    </location>
</feature>
<organism evidence="4 5">
    <name type="scientific">Tigriopus californicus</name>
    <name type="common">Marine copepod</name>
    <dbReference type="NCBI Taxonomy" id="6832"/>
    <lineage>
        <taxon>Eukaryota</taxon>
        <taxon>Metazoa</taxon>
        <taxon>Ecdysozoa</taxon>
        <taxon>Arthropoda</taxon>
        <taxon>Crustacea</taxon>
        <taxon>Multicrustacea</taxon>
        <taxon>Hexanauplia</taxon>
        <taxon>Copepoda</taxon>
        <taxon>Harpacticoida</taxon>
        <taxon>Harpacticidae</taxon>
        <taxon>Tigriopus</taxon>
    </lineage>
</organism>
<feature type="compositionally biased region" description="Basic and acidic residues" evidence="2">
    <location>
        <begin position="63"/>
        <end position="78"/>
    </location>
</feature>
<dbReference type="STRING" id="6832.A0A553NUQ2"/>
<feature type="coiled-coil region" evidence="1">
    <location>
        <begin position="485"/>
        <end position="552"/>
    </location>
</feature>
<evidence type="ECO:0000313" key="5">
    <source>
        <dbReference type="Proteomes" id="UP000318571"/>
    </source>
</evidence>
<feature type="compositionally biased region" description="Low complexity" evidence="2">
    <location>
        <begin position="144"/>
        <end position="157"/>
    </location>
</feature>
<feature type="compositionally biased region" description="Polar residues" evidence="2">
    <location>
        <begin position="909"/>
        <end position="919"/>
    </location>
</feature>
<evidence type="ECO:0000313" key="4">
    <source>
        <dbReference type="EMBL" id="TRY69150.1"/>
    </source>
</evidence>
<feature type="coiled-coil region" evidence="1">
    <location>
        <begin position="326"/>
        <end position="368"/>
    </location>
</feature>
<dbReference type="GO" id="GO:0005814">
    <property type="term" value="C:centriole"/>
    <property type="evidence" value="ECO:0007669"/>
    <property type="project" value="TreeGrafter"/>
</dbReference>
<dbReference type="OMA" id="EESEHMA"/>
<dbReference type="GO" id="GO:0060271">
    <property type="term" value="P:cilium assembly"/>
    <property type="evidence" value="ECO:0007669"/>
    <property type="project" value="InterPro"/>
</dbReference>
<dbReference type="InterPro" id="IPR033561">
    <property type="entry name" value="FBF1"/>
</dbReference>
<feature type="compositionally biased region" description="Polar residues" evidence="2">
    <location>
        <begin position="249"/>
        <end position="261"/>
    </location>
</feature>
<feature type="domain" description="Fas-binding factor 1 C-terminal" evidence="3">
    <location>
        <begin position="479"/>
        <end position="943"/>
    </location>
</feature>
<dbReference type="Pfam" id="PF21007">
    <property type="entry name" value="FBF1"/>
    <property type="match status" value="1"/>
</dbReference>
<keyword evidence="5" id="KW-1185">Reference proteome</keyword>
<evidence type="ECO:0000259" key="3">
    <source>
        <dbReference type="Pfam" id="PF21007"/>
    </source>
</evidence>
<dbReference type="EMBL" id="VCGU01000010">
    <property type="protein sequence ID" value="TRY69150.1"/>
    <property type="molecule type" value="Genomic_DNA"/>
</dbReference>